<dbReference type="GO" id="GO:0016853">
    <property type="term" value="F:isomerase activity"/>
    <property type="evidence" value="ECO:0007669"/>
    <property type="project" value="UniProtKB-KW"/>
</dbReference>
<gene>
    <name evidence="6" type="primary">ppiA</name>
    <name evidence="6" type="ORF">GURASL_38260</name>
</gene>
<dbReference type="SUPFAM" id="SSF50891">
    <property type="entry name" value="Cyclophilin-like"/>
    <property type="match status" value="1"/>
</dbReference>
<evidence type="ECO:0000313" key="7">
    <source>
        <dbReference type="Proteomes" id="UP001317705"/>
    </source>
</evidence>
<comment type="function">
    <text evidence="4">PPIases accelerate the folding of proteins. It catalyzes the cis-trans isomerization of proline imidic peptide bonds in oligopeptides.</text>
</comment>
<feature type="domain" description="PPIase cyclophilin-type" evidence="5">
    <location>
        <begin position="31"/>
        <end position="194"/>
    </location>
</feature>
<dbReference type="InterPro" id="IPR029000">
    <property type="entry name" value="Cyclophilin-like_dom_sf"/>
</dbReference>
<dbReference type="PANTHER" id="PTHR43246">
    <property type="entry name" value="PEPTIDYL-PROLYL CIS-TRANS ISOMERASE CYP38, CHLOROPLASTIC"/>
    <property type="match status" value="1"/>
</dbReference>
<keyword evidence="7" id="KW-1185">Reference proteome</keyword>
<evidence type="ECO:0000313" key="6">
    <source>
        <dbReference type="EMBL" id="BDV44903.1"/>
    </source>
</evidence>
<name>A0ABN6VWS9_9BACT</name>
<keyword evidence="2 4" id="KW-0697">Rotamase</keyword>
<proteinExistence type="inferred from homology"/>
<organism evidence="6 7">
    <name type="scientific">Geotalea uraniireducens</name>
    <dbReference type="NCBI Taxonomy" id="351604"/>
    <lineage>
        <taxon>Bacteria</taxon>
        <taxon>Pseudomonadati</taxon>
        <taxon>Thermodesulfobacteriota</taxon>
        <taxon>Desulfuromonadia</taxon>
        <taxon>Geobacterales</taxon>
        <taxon>Geobacteraceae</taxon>
        <taxon>Geotalea</taxon>
    </lineage>
</organism>
<protein>
    <recommendedName>
        <fullName evidence="4">Peptidyl-prolyl cis-trans isomerase</fullName>
        <shortName evidence="4">PPIase</shortName>
        <ecNumber evidence="4">5.2.1.8</ecNumber>
    </recommendedName>
</protein>
<reference evidence="6 7" key="1">
    <citation type="submission" date="2022-12" db="EMBL/GenBank/DDBJ databases">
        <title>Polyphasic characterization of Geotalea uranireducens NIT-SL11 newly isolated from a complex of sewage sludge and microbially reduced graphene oxide.</title>
        <authorList>
            <person name="Xie L."/>
            <person name="Yoshida N."/>
            <person name="Meng L."/>
        </authorList>
    </citation>
    <scope>NUCLEOTIDE SEQUENCE [LARGE SCALE GENOMIC DNA]</scope>
    <source>
        <strain evidence="6 7">NIT-SL11</strain>
    </source>
</reference>
<comment type="similarity">
    <text evidence="1 4">Belongs to the cyclophilin-type PPIase family.</text>
</comment>
<dbReference type="Proteomes" id="UP001317705">
    <property type="component" value="Chromosome"/>
</dbReference>
<dbReference type="RefSeq" id="WP_282000991.1">
    <property type="nucleotide sequence ID" value="NZ_AP027151.1"/>
</dbReference>
<dbReference type="Gene3D" id="2.40.100.10">
    <property type="entry name" value="Cyclophilin-like"/>
    <property type="match status" value="1"/>
</dbReference>
<comment type="catalytic activity">
    <reaction evidence="4">
        <text>[protein]-peptidylproline (omega=180) = [protein]-peptidylproline (omega=0)</text>
        <dbReference type="Rhea" id="RHEA:16237"/>
        <dbReference type="Rhea" id="RHEA-COMP:10747"/>
        <dbReference type="Rhea" id="RHEA-COMP:10748"/>
        <dbReference type="ChEBI" id="CHEBI:83833"/>
        <dbReference type="ChEBI" id="CHEBI:83834"/>
        <dbReference type="EC" id="5.2.1.8"/>
    </reaction>
</comment>
<dbReference type="CDD" id="cd01920">
    <property type="entry name" value="cyclophilin_EcCYP_like"/>
    <property type="match status" value="1"/>
</dbReference>
<evidence type="ECO:0000256" key="4">
    <source>
        <dbReference type="RuleBase" id="RU363019"/>
    </source>
</evidence>
<dbReference type="PROSITE" id="PS00170">
    <property type="entry name" value="CSA_PPIASE_1"/>
    <property type="match status" value="1"/>
</dbReference>
<evidence type="ECO:0000256" key="1">
    <source>
        <dbReference type="ARBA" id="ARBA00007365"/>
    </source>
</evidence>
<dbReference type="Pfam" id="PF00160">
    <property type="entry name" value="Pro_isomerase"/>
    <property type="match status" value="1"/>
</dbReference>
<dbReference type="InterPro" id="IPR020892">
    <property type="entry name" value="Cyclophilin-type_PPIase_CS"/>
</dbReference>
<dbReference type="PRINTS" id="PR00153">
    <property type="entry name" value="CSAPPISMRASE"/>
</dbReference>
<accession>A0ABN6VWS9</accession>
<dbReference type="PROSITE" id="PS50072">
    <property type="entry name" value="CSA_PPIASE_2"/>
    <property type="match status" value="1"/>
</dbReference>
<evidence type="ECO:0000256" key="3">
    <source>
        <dbReference type="ARBA" id="ARBA00023235"/>
    </source>
</evidence>
<evidence type="ECO:0000259" key="5">
    <source>
        <dbReference type="PROSITE" id="PS50072"/>
    </source>
</evidence>
<sequence length="196" mass="21064">MMKRMLVALLLGGLFSALLLAGNADAAGKRHNPMVLMETSLGAIKIELDAQKAPVSVQNFLDYAKSGYYDGTIFHRVIPGFMVQGGGFTADRKMKETKAPIKNEAGNGLKNDRGTIAMARTASPDSATAQFFINVVDNNALNRPSPDGYGYAVFGRVVEGMDVVDKIATTPTRALNMLFQNLPITPVVITSVKIVK</sequence>
<keyword evidence="3 4" id="KW-0413">Isomerase</keyword>
<keyword evidence="4" id="KW-0732">Signal</keyword>
<dbReference type="InterPro" id="IPR002130">
    <property type="entry name" value="Cyclophilin-type_PPIase_dom"/>
</dbReference>
<feature type="signal peptide" evidence="4">
    <location>
        <begin position="1"/>
        <end position="26"/>
    </location>
</feature>
<feature type="chain" id="PRO_5044986357" description="Peptidyl-prolyl cis-trans isomerase" evidence="4">
    <location>
        <begin position="27"/>
        <end position="196"/>
    </location>
</feature>
<dbReference type="EC" id="5.2.1.8" evidence="4"/>
<dbReference type="EMBL" id="AP027151">
    <property type="protein sequence ID" value="BDV44903.1"/>
    <property type="molecule type" value="Genomic_DNA"/>
</dbReference>
<evidence type="ECO:0000256" key="2">
    <source>
        <dbReference type="ARBA" id="ARBA00023110"/>
    </source>
</evidence>
<dbReference type="InterPro" id="IPR044665">
    <property type="entry name" value="E_coli_cyclophilin_A-like"/>
</dbReference>